<dbReference type="PANTHER" id="PTHR13063:SF10">
    <property type="entry name" value="NITRIC OXIDE SYNTHASE-INTERACTING PROTEIN"/>
    <property type="match status" value="1"/>
</dbReference>
<dbReference type="InterPro" id="IPR013083">
    <property type="entry name" value="Znf_RING/FYVE/PHD"/>
</dbReference>
<keyword evidence="4" id="KW-0963">Cytoplasm</keyword>
<dbReference type="SUPFAM" id="SSF57850">
    <property type="entry name" value="RING/U-box"/>
    <property type="match status" value="1"/>
</dbReference>
<keyword evidence="7" id="KW-1185">Reference proteome</keyword>
<reference evidence="6" key="2">
    <citation type="submission" date="2015-06" db="UniProtKB">
        <authorList>
            <consortium name="EnsemblMetazoa"/>
        </authorList>
    </citation>
    <scope>IDENTIFICATION</scope>
</reference>
<dbReference type="Proteomes" id="UP000015102">
    <property type="component" value="Unassembled WGS sequence"/>
</dbReference>
<evidence type="ECO:0000256" key="5">
    <source>
        <dbReference type="ARBA" id="ARBA00023242"/>
    </source>
</evidence>
<organism evidence="6 7">
    <name type="scientific">Megaselia scalaris</name>
    <name type="common">Humpbacked fly</name>
    <name type="synonym">Phora scalaris</name>
    <dbReference type="NCBI Taxonomy" id="36166"/>
    <lineage>
        <taxon>Eukaryota</taxon>
        <taxon>Metazoa</taxon>
        <taxon>Ecdysozoa</taxon>
        <taxon>Arthropoda</taxon>
        <taxon>Hexapoda</taxon>
        <taxon>Insecta</taxon>
        <taxon>Pterygota</taxon>
        <taxon>Neoptera</taxon>
        <taxon>Endopterygota</taxon>
        <taxon>Diptera</taxon>
        <taxon>Brachycera</taxon>
        <taxon>Muscomorpha</taxon>
        <taxon>Platypezoidea</taxon>
        <taxon>Phoridae</taxon>
        <taxon>Megaseliini</taxon>
        <taxon>Megaselia</taxon>
    </lineage>
</organism>
<dbReference type="InterPro" id="IPR016818">
    <property type="entry name" value="NOSIP"/>
</dbReference>
<protein>
    <submittedName>
        <fullName evidence="6">Uncharacterized protein</fullName>
    </submittedName>
</protein>
<name>T1GFK5_MEGSC</name>
<evidence type="ECO:0000313" key="7">
    <source>
        <dbReference type="Proteomes" id="UP000015102"/>
    </source>
</evidence>
<evidence type="ECO:0000256" key="3">
    <source>
        <dbReference type="ARBA" id="ARBA00008126"/>
    </source>
</evidence>
<dbReference type="EnsemblMetazoa" id="MESCA002149-RA">
    <property type="protein sequence ID" value="MESCA002149-PA"/>
    <property type="gene ID" value="MESCA002149"/>
</dbReference>
<evidence type="ECO:0000256" key="1">
    <source>
        <dbReference type="ARBA" id="ARBA00004123"/>
    </source>
</evidence>
<accession>T1GFK5</accession>
<comment type="similarity">
    <text evidence="3">Belongs to the NOSIP family.</text>
</comment>
<dbReference type="GO" id="GO:0061630">
    <property type="term" value="F:ubiquitin protein ligase activity"/>
    <property type="evidence" value="ECO:0007669"/>
    <property type="project" value="InterPro"/>
</dbReference>
<dbReference type="FunFam" id="3.30.40.10:FF:000251">
    <property type="entry name" value="Nitric oxide synthase-interacting protein"/>
    <property type="match status" value="1"/>
</dbReference>
<dbReference type="AlphaFoldDB" id="T1GFK5"/>
<dbReference type="STRING" id="36166.T1GFK5"/>
<dbReference type="EMBL" id="CAQQ02395051">
    <property type="status" value="NOT_ANNOTATED_CDS"/>
    <property type="molecule type" value="Genomic_DNA"/>
</dbReference>
<dbReference type="OMA" id="IKKDMLH"/>
<dbReference type="GO" id="GO:0005634">
    <property type="term" value="C:nucleus"/>
    <property type="evidence" value="ECO:0007669"/>
    <property type="project" value="UniProtKB-SubCell"/>
</dbReference>
<sequence>MCPVTHDVLSNAIACAVLKPTGDVVTMECVEKLIKKDMLHPLNGEKLQEKDIIPLQRGSTGYAITNDNLEGKNAQPALQV</sequence>
<evidence type="ECO:0000256" key="2">
    <source>
        <dbReference type="ARBA" id="ARBA00004496"/>
    </source>
</evidence>
<evidence type="ECO:0000313" key="6">
    <source>
        <dbReference type="EnsemblMetazoa" id="MESCA002149-PA"/>
    </source>
</evidence>
<comment type="subcellular location">
    <subcellularLocation>
        <location evidence="2">Cytoplasm</location>
    </subcellularLocation>
    <subcellularLocation>
        <location evidence="1">Nucleus</location>
    </subcellularLocation>
</comment>
<dbReference type="GO" id="GO:0005737">
    <property type="term" value="C:cytoplasm"/>
    <property type="evidence" value="ECO:0007669"/>
    <property type="project" value="UniProtKB-SubCell"/>
</dbReference>
<keyword evidence="5" id="KW-0539">Nucleus</keyword>
<proteinExistence type="inferred from homology"/>
<dbReference type="CDD" id="cd16662">
    <property type="entry name" value="RING-Ubox2_NOSIP"/>
    <property type="match status" value="1"/>
</dbReference>
<dbReference type="Gene3D" id="3.30.40.10">
    <property type="entry name" value="Zinc/RING finger domain, C3HC4 (zinc finger)"/>
    <property type="match status" value="1"/>
</dbReference>
<dbReference type="PANTHER" id="PTHR13063">
    <property type="entry name" value="ENOS INTERACTING PROTEIN"/>
    <property type="match status" value="1"/>
</dbReference>
<dbReference type="HOGENOM" id="CLU_2592494_0_0_1"/>
<reference evidence="7" key="1">
    <citation type="submission" date="2013-02" db="EMBL/GenBank/DDBJ databases">
        <authorList>
            <person name="Hughes D."/>
        </authorList>
    </citation>
    <scope>NUCLEOTIDE SEQUENCE</scope>
    <source>
        <strain>Durham</strain>
        <strain evidence="7">NC isolate 2 -- Noor lab</strain>
    </source>
</reference>
<evidence type="ECO:0000256" key="4">
    <source>
        <dbReference type="ARBA" id="ARBA00022490"/>
    </source>
</evidence>